<keyword evidence="1" id="KW-0812">Transmembrane</keyword>
<protein>
    <submittedName>
        <fullName evidence="3">Acyltransferase</fullName>
    </submittedName>
</protein>
<feature type="transmembrane region" description="Helical" evidence="1">
    <location>
        <begin position="155"/>
        <end position="179"/>
    </location>
</feature>
<dbReference type="InterPro" id="IPR050879">
    <property type="entry name" value="Acyltransferase_3"/>
</dbReference>
<feature type="transmembrane region" description="Helical" evidence="1">
    <location>
        <begin position="321"/>
        <end position="340"/>
    </location>
</feature>
<feature type="transmembrane region" description="Helical" evidence="1">
    <location>
        <begin position="260"/>
        <end position="276"/>
    </location>
</feature>
<dbReference type="RefSeq" id="WP_254609649.1">
    <property type="nucleotide sequence ID" value="NZ_CABVPW010000002.1"/>
</dbReference>
<gene>
    <name evidence="3" type="ORF">BLA23254_00369</name>
</gene>
<feature type="transmembrane region" description="Helical" evidence="1">
    <location>
        <begin position="282"/>
        <end position="300"/>
    </location>
</feature>
<dbReference type="InterPro" id="IPR002656">
    <property type="entry name" value="Acyl_transf_3_dom"/>
</dbReference>
<feature type="transmembrane region" description="Helical" evidence="1">
    <location>
        <begin position="200"/>
        <end position="216"/>
    </location>
</feature>
<dbReference type="EMBL" id="CABVPW010000002">
    <property type="protein sequence ID" value="VWB11443.1"/>
    <property type="molecule type" value="Genomic_DNA"/>
</dbReference>
<feature type="transmembrane region" description="Helical" evidence="1">
    <location>
        <begin position="113"/>
        <end position="135"/>
    </location>
</feature>
<keyword evidence="3" id="KW-0012">Acyltransferase</keyword>
<accession>A0A6P2H550</accession>
<dbReference type="PANTHER" id="PTHR23028:SF53">
    <property type="entry name" value="ACYL_TRANSF_3 DOMAIN-CONTAINING PROTEIN"/>
    <property type="match status" value="1"/>
</dbReference>
<feature type="transmembrane region" description="Helical" evidence="1">
    <location>
        <begin position="228"/>
        <end position="248"/>
    </location>
</feature>
<dbReference type="Proteomes" id="UP000494218">
    <property type="component" value="Unassembled WGS sequence"/>
</dbReference>
<feature type="domain" description="Acyltransferase 3" evidence="2">
    <location>
        <begin position="26"/>
        <end position="368"/>
    </location>
</feature>
<dbReference type="GO" id="GO:0009103">
    <property type="term" value="P:lipopolysaccharide biosynthetic process"/>
    <property type="evidence" value="ECO:0007669"/>
    <property type="project" value="TreeGrafter"/>
</dbReference>
<keyword evidence="1" id="KW-1133">Transmembrane helix</keyword>
<evidence type="ECO:0000259" key="2">
    <source>
        <dbReference type="Pfam" id="PF01757"/>
    </source>
</evidence>
<feature type="transmembrane region" description="Helical" evidence="1">
    <location>
        <begin position="352"/>
        <end position="373"/>
    </location>
</feature>
<dbReference type="Pfam" id="PF01757">
    <property type="entry name" value="Acyl_transf_3"/>
    <property type="match status" value="1"/>
</dbReference>
<feature type="transmembrane region" description="Helical" evidence="1">
    <location>
        <begin position="70"/>
        <end position="87"/>
    </location>
</feature>
<evidence type="ECO:0000256" key="1">
    <source>
        <dbReference type="SAM" id="Phobius"/>
    </source>
</evidence>
<keyword evidence="1" id="KW-0472">Membrane</keyword>
<evidence type="ECO:0000313" key="4">
    <source>
        <dbReference type="Proteomes" id="UP000494218"/>
    </source>
</evidence>
<dbReference type="PANTHER" id="PTHR23028">
    <property type="entry name" value="ACETYLTRANSFERASE"/>
    <property type="match status" value="1"/>
</dbReference>
<dbReference type="GO" id="GO:0016020">
    <property type="term" value="C:membrane"/>
    <property type="evidence" value="ECO:0007669"/>
    <property type="project" value="TreeGrafter"/>
</dbReference>
<reference evidence="3 4" key="1">
    <citation type="submission" date="2019-09" db="EMBL/GenBank/DDBJ databases">
        <authorList>
            <person name="Depoorter E."/>
        </authorList>
    </citation>
    <scope>NUCLEOTIDE SEQUENCE [LARGE SCALE GENOMIC DNA]</scope>
    <source>
        <strain evidence="3">LMG 23254</strain>
    </source>
</reference>
<organism evidence="3 4">
    <name type="scientific">Burkholderia lata (strain ATCC 17760 / DSM 23089 / LMG 22485 / NCIMB 9086 / R18194 / 383)</name>
    <dbReference type="NCBI Taxonomy" id="482957"/>
    <lineage>
        <taxon>Bacteria</taxon>
        <taxon>Pseudomonadati</taxon>
        <taxon>Pseudomonadota</taxon>
        <taxon>Betaproteobacteria</taxon>
        <taxon>Burkholderiales</taxon>
        <taxon>Burkholderiaceae</taxon>
        <taxon>Burkholderia</taxon>
        <taxon>Burkholderia cepacia complex</taxon>
    </lineage>
</organism>
<evidence type="ECO:0000313" key="3">
    <source>
        <dbReference type="EMBL" id="VWB11443.1"/>
    </source>
</evidence>
<dbReference type="GO" id="GO:0016747">
    <property type="term" value="F:acyltransferase activity, transferring groups other than amino-acyl groups"/>
    <property type="evidence" value="ECO:0007669"/>
    <property type="project" value="InterPro"/>
</dbReference>
<name>A0A6P2H550_BURL3</name>
<sequence length="397" mass="43142">MKHRHRVQPAFAVTPATTLGTGPRNARIDLLRGVSIVLVLLHHFNIPYSLRDTALARVFGWDAVHAVARNGNYGVTMFFVISGYLITSNARRRWGSLGAVDVRSFYVSRVARIVPCLLLLLALVNGLAAAGVPIFQNHAPEGIAVSFWLVNLASLTFWMNVLIGAYGWVNYALGVLWSLSVEEVFYLSFPLLCIGLRRDARLVAFWVGIAAIGPVYRFTHAGDEGGFLYAYFASFDGIAIGCCTALLAERANWQRLAAPLVQWPVAAAMAALYLAWPIAESHVAGVTAMALGTAVLLIGARVNGERVPGRLLAPLCRAGKLSYELYLFHLIVLGGLRTFWPPSATHGDAKLLLLIAYLVLSAALSTAIGRGYATPLDRFIKRVASRPSTRVPDGARF</sequence>
<dbReference type="AlphaFoldDB" id="A0A6P2H550"/>
<keyword evidence="3" id="KW-0808">Transferase</keyword>
<proteinExistence type="predicted"/>